<evidence type="ECO:0000256" key="14">
    <source>
        <dbReference type="SAM" id="MobiDB-lite"/>
    </source>
</evidence>
<dbReference type="GO" id="GO:0006457">
    <property type="term" value="P:protein folding"/>
    <property type="evidence" value="ECO:0007669"/>
    <property type="project" value="InterPro"/>
</dbReference>
<dbReference type="FunFam" id="2.30.22.10:FF:000001">
    <property type="entry name" value="Protein GrpE"/>
    <property type="match status" value="1"/>
</dbReference>
<reference evidence="15" key="1">
    <citation type="submission" date="2016-04" db="EMBL/GenBank/DDBJ databases">
        <authorList>
            <person name="Evans L.H."/>
            <person name="Alamgir A."/>
            <person name="Owens N."/>
            <person name="Weber N.D."/>
            <person name="Virtaneva K."/>
            <person name="Barbian K."/>
            <person name="Babar A."/>
            <person name="Rosenke K."/>
        </authorList>
    </citation>
    <scope>NUCLEOTIDE SEQUENCE</scope>
    <source>
        <strain evidence="15">86</strain>
    </source>
</reference>
<keyword evidence="13" id="KW-0175">Coiled coil</keyword>
<comment type="similarity">
    <text evidence="2 10 12">Belongs to the GrpE family.</text>
</comment>
<dbReference type="PANTHER" id="PTHR21237">
    <property type="entry name" value="GRPE PROTEIN"/>
    <property type="match status" value="1"/>
</dbReference>
<protein>
    <recommendedName>
        <fullName evidence="8 10">Protein GrpE</fullName>
    </recommendedName>
    <alternativeName>
        <fullName evidence="9 10">HSP-70 cofactor</fullName>
    </alternativeName>
</protein>
<sequence>MTQETEANRPEAAETPETPEVEAVQPAPEDRIAELEAEVAKLKDAYIRAHADMENLRKRTAAELEQKLKYAQQPLANAILPVADNLRRALGAVPQGEAAADDAIRNLIIGLEMTEKELLDALARNQVKPVPGVGAPFDPHLHQAVQEVEDPEVPTGTVVQVFQTGYQIHDRLLRAAMVVVSKGGPKGQGQEPGGPGMTVDTQA</sequence>
<dbReference type="SUPFAM" id="SSF58014">
    <property type="entry name" value="Coiled-coil domain of nucleotide exchange factor GrpE"/>
    <property type="match status" value="1"/>
</dbReference>
<evidence type="ECO:0000256" key="9">
    <source>
        <dbReference type="ARBA" id="ARBA00076414"/>
    </source>
</evidence>
<dbReference type="Pfam" id="PF01025">
    <property type="entry name" value="GrpE"/>
    <property type="match status" value="1"/>
</dbReference>
<evidence type="ECO:0000256" key="7">
    <source>
        <dbReference type="ARBA" id="ARBA00053401"/>
    </source>
</evidence>
<dbReference type="InterPro" id="IPR009012">
    <property type="entry name" value="GrpE_head"/>
</dbReference>
<dbReference type="PANTHER" id="PTHR21237:SF23">
    <property type="entry name" value="GRPE PROTEIN HOMOLOG, MITOCHONDRIAL"/>
    <property type="match status" value="1"/>
</dbReference>
<evidence type="ECO:0000256" key="12">
    <source>
        <dbReference type="RuleBase" id="RU004478"/>
    </source>
</evidence>
<evidence type="ECO:0000256" key="1">
    <source>
        <dbReference type="ARBA" id="ARBA00004496"/>
    </source>
</evidence>
<comment type="function">
    <text evidence="7 10 11">Participates actively in the response to hyperosmotic and heat shock by preventing the aggregation of stress-denatured proteins, in association with DnaK and GrpE. It is the nucleotide exchange factor for DnaK and may function as a thermosensor. Unfolded proteins bind initially to DnaJ; upon interaction with the DnaJ-bound protein, DnaK hydrolyzes its bound ATP, resulting in the formation of a stable complex. GrpE releases ADP from DnaK; ATP binding to DnaK triggers the release of the substrate protein, thus completing the reaction cycle. Several rounds of ATP-dependent interactions between DnaJ, DnaK and GrpE are required for fully efficient folding.</text>
</comment>
<evidence type="ECO:0000256" key="6">
    <source>
        <dbReference type="ARBA" id="ARBA00023186"/>
    </source>
</evidence>
<evidence type="ECO:0000256" key="10">
    <source>
        <dbReference type="HAMAP-Rule" id="MF_01151"/>
    </source>
</evidence>
<feature type="compositionally biased region" description="Basic and acidic residues" evidence="14">
    <location>
        <begin position="1"/>
        <end position="12"/>
    </location>
</feature>
<feature type="coiled-coil region" evidence="13">
    <location>
        <begin position="32"/>
        <end position="59"/>
    </location>
</feature>
<keyword evidence="5 10" id="KW-0346">Stress response</keyword>
<feature type="region of interest" description="Disordered" evidence="14">
    <location>
        <begin position="1"/>
        <end position="29"/>
    </location>
</feature>
<dbReference type="HAMAP" id="MF_01151">
    <property type="entry name" value="GrpE"/>
    <property type="match status" value="1"/>
</dbReference>
<dbReference type="GO" id="GO:0051082">
    <property type="term" value="F:unfolded protein binding"/>
    <property type="evidence" value="ECO:0007669"/>
    <property type="project" value="TreeGrafter"/>
</dbReference>
<dbReference type="GO" id="GO:0042803">
    <property type="term" value="F:protein homodimerization activity"/>
    <property type="evidence" value="ECO:0007669"/>
    <property type="project" value="InterPro"/>
</dbReference>
<evidence type="ECO:0000313" key="15">
    <source>
        <dbReference type="EMBL" id="SBW08919.1"/>
    </source>
</evidence>
<evidence type="ECO:0000256" key="3">
    <source>
        <dbReference type="ARBA" id="ARBA00011738"/>
    </source>
</evidence>
<dbReference type="GO" id="GO:0051087">
    <property type="term" value="F:protein-folding chaperone binding"/>
    <property type="evidence" value="ECO:0007669"/>
    <property type="project" value="InterPro"/>
</dbReference>
<dbReference type="Gene3D" id="3.90.20.20">
    <property type="match status" value="1"/>
</dbReference>
<dbReference type="GO" id="GO:0000774">
    <property type="term" value="F:adenyl-nucleotide exchange factor activity"/>
    <property type="evidence" value="ECO:0007669"/>
    <property type="project" value="InterPro"/>
</dbReference>
<dbReference type="AlphaFoldDB" id="A0A212KB04"/>
<evidence type="ECO:0000256" key="5">
    <source>
        <dbReference type="ARBA" id="ARBA00023016"/>
    </source>
</evidence>
<dbReference type="NCBIfam" id="NF010738">
    <property type="entry name" value="PRK14140.1"/>
    <property type="match status" value="1"/>
</dbReference>
<gene>
    <name evidence="10 15" type="primary">grpE</name>
    <name evidence="15" type="ORF">KL86APRO_12481</name>
</gene>
<evidence type="ECO:0000256" key="2">
    <source>
        <dbReference type="ARBA" id="ARBA00009054"/>
    </source>
</evidence>
<evidence type="ECO:0000256" key="4">
    <source>
        <dbReference type="ARBA" id="ARBA00022490"/>
    </source>
</evidence>
<dbReference type="InterPro" id="IPR013805">
    <property type="entry name" value="GrpE_CC"/>
</dbReference>
<evidence type="ECO:0000256" key="13">
    <source>
        <dbReference type="SAM" id="Coils"/>
    </source>
</evidence>
<keyword evidence="6 10" id="KW-0143">Chaperone</keyword>
<keyword evidence="4 10" id="KW-0963">Cytoplasm</keyword>
<dbReference type="CDD" id="cd00446">
    <property type="entry name" value="GrpE"/>
    <property type="match status" value="1"/>
</dbReference>
<feature type="compositionally biased region" description="Low complexity" evidence="14">
    <location>
        <begin position="13"/>
        <end position="27"/>
    </location>
</feature>
<dbReference type="EMBL" id="FLUO01000001">
    <property type="protein sequence ID" value="SBW08919.1"/>
    <property type="molecule type" value="Genomic_DNA"/>
</dbReference>
<accession>A0A212KB04</accession>
<proteinExistence type="inferred from homology"/>
<evidence type="ECO:0000256" key="8">
    <source>
        <dbReference type="ARBA" id="ARBA00072274"/>
    </source>
</evidence>
<name>A0A212KB04_9PROT</name>
<dbReference type="GO" id="GO:0005737">
    <property type="term" value="C:cytoplasm"/>
    <property type="evidence" value="ECO:0007669"/>
    <property type="project" value="UniProtKB-SubCell"/>
</dbReference>
<dbReference type="SUPFAM" id="SSF51064">
    <property type="entry name" value="Head domain of nucleotide exchange factor GrpE"/>
    <property type="match status" value="1"/>
</dbReference>
<comment type="subcellular location">
    <subcellularLocation>
        <location evidence="1 10">Cytoplasm</location>
    </subcellularLocation>
</comment>
<feature type="region of interest" description="Disordered" evidence="14">
    <location>
        <begin position="182"/>
        <end position="203"/>
    </location>
</feature>
<evidence type="ECO:0000256" key="11">
    <source>
        <dbReference type="RuleBase" id="RU000639"/>
    </source>
</evidence>
<dbReference type="PROSITE" id="PS01071">
    <property type="entry name" value="GRPE"/>
    <property type="match status" value="1"/>
</dbReference>
<comment type="subunit">
    <text evidence="3 10">Homodimer.</text>
</comment>
<feature type="compositionally biased region" description="Gly residues" evidence="14">
    <location>
        <begin position="184"/>
        <end position="196"/>
    </location>
</feature>
<organism evidence="15">
    <name type="scientific">uncultured Alphaproteobacteria bacterium</name>
    <dbReference type="NCBI Taxonomy" id="91750"/>
    <lineage>
        <taxon>Bacteria</taxon>
        <taxon>Pseudomonadati</taxon>
        <taxon>Pseudomonadota</taxon>
        <taxon>Alphaproteobacteria</taxon>
        <taxon>environmental samples</taxon>
    </lineage>
</organism>
<dbReference type="InterPro" id="IPR000740">
    <property type="entry name" value="GrpE"/>
</dbReference>
<dbReference type="Gene3D" id="2.30.22.10">
    <property type="entry name" value="Head domain of nucleotide exchange factor GrpE"/>
    <property type="match status" value="1"/>
</dbReference>
<dbReference type="PRINTS" id="PR00773">
    <property type="entry name" value="GRPEPROTEIN"/>
</dbReference>